<organism evidence="1 2">
    <name type="scientific">Laccaria amethystina LaAM-08-1</name>
    <dbReference type="NCBI Taxonomy" id="1095629"/>
    <lineage>
        <taxon>Eukaryota</taxon>
        <taxon>Fungi</taxon>
        <taxon>Dikarya</taxon>
        <taxon>Basidiomycota</taxon>
        <taxon>Agaricomycotina</taxon>
        <taxon>Agaricomycetes</taxon>
        <taxon>Agaricomycetidae</taxon>
        <taxon>Agaricales</taxon>
        <taxon>Agaricineae</taxon>
        <taxon>Hydnangiaceae</taxon>
        <taxon>Laccaria</taxon>
    </lineage>
</organism>
<name>A0A0C9XJE1_9AGAR</name>
<dbReference type="EMBL" id="KN838562">
    <property type="protein sequence ID" value="KIK05166.1"/>
    <property type="molecule type" value="Genomic_DNA"/>
</dbReference>
<proteinExistence type="predicted"/>
<sequence length="69" mass="7534">PPLGICRPQGLLLKAADLLRDSRECCVVAVCFYVELHRTCRCLVKVIPLSMVLCHCTALPHAAYSDGHG</sequence>
<gene>
    <name evidence="1" type="ORF">K443DRAFT_91680</name>
</gene>
<accession>A0A0C9XJE1</accession>
<dbReference type="Proteomes" id="UP000054477">
    <property type="component" value="Unassembled WGS sequence"/>
</dbReference>
<dbReference type="HOGENOM" id="CLU_2782801_0_0_1"/>
<evidence type="ECO:0000313" key="2">
    <source>
        <dbReference type="Proteomes" id="UP000054477"/>
    </source>
</evidence>
<keyword evidence="2" id="KW-1185">Reference proteome</keyword>
<protein>
    <submittedName>
        <fullName evidence="1">Uncharacterized protein</fullName>
    </submittedName>
</protein>
<dbReference type="AlphaFoldDB" id="A0A0C9XJE1"/>
<evidence type="ECO:0000313" key="1">
    <source>
        <dbReference type="EMBL" id="KIK05166.1"/>
    </source>
</evidence>
<reference evidence="2" key="2">
    <citation type="submission" date="2015-01" db="EMBL/GenBank/DDBJ databases">
        <title>Evolutionary Origins and Diversification of the Mycorrhizal Mutualists.</title>
        <authorList>
            <consortium name="DOE Joint Genome Institute"/>
            <consortium name="Mycorrhizal Genomics Consortium"/>
            <person name="Kohler A."/>
            <person name="Kuo A."/>
            <person name="Nagy L.G."/>
            <person name="Floudas D."/>
            <person name="Copeland A."/>
            <person name="Barry K.W."/>
            <person name="Cichocki N."/>
            <person name="Veneault-Fourrey C."/>
            <person name="LaButti K."/>
            <person name="Lindquist E.A."/>
            <person name="Lipzen A."/>
            <person name="Lundell T."/>
            <person name="Morin E."/>
            <person name="Murat C."/>
            <person name="Riley R."/>
            <person name="Ohm R."/>
            <person name="Sun H."/>
            <person name="Tunlid A."/>
            <person name="Henrissat B."/>
            <person name="Grigoriev I.V."/>
            <person name="Hibbett D.S."/>
            <person name="Martin F."/>
        </authorList>
    </citation>
    <scope>NUCLEOTIDE SEQUENCE [LARGE SCALE GENOMIC DNA]</scope>
    <source>
        <strain evidence="2">LaAM-08-1</strain>
    </source>
</reference>
<dbReference type="OrthoDB" id="3094712at2759"/>
<reference evidence="1 2" key="1">
    <citation type="submission" date="2014-04" db="EMBL/GenBank/DDBJ databases">
        <authorList>
            <consortium name="DOE Joint Genome Institute"/>
            <person name="Kuo A."/>
            <person name="Kohler A."/>
            <person name="Nagy L.G."/>
            <person name="Floudas D."/>
            <person name="Copeland A."/>
            <person name="Barry K.W."/>
            <person name="Cichocki N."/>
            <person name="Veneault-Fourrey C."/>
            <person name="LaButti K."/>
            <person name="Lindquist E.A."/>
            <person name="Lipzen A."/>
            <person name="Lundell T."/>
            <person name="Morin E."/>
            <person name="Murat C."/>
            <person name="Sun H."/>
            <person name="Tunlid A."/>
            <person name="Henrissat B."/>
            <person name="Grigoriev I.V."/>
            <person name="Hibbett D.S."/>
            <person name="Martin F."/>
            <person name="Nordberg H.P."/>
            <person name="Cantor M.N."/>
            <person name="Hua S.X."/>
        </authorList>
    </citation>
    <scope>NUCLEOTIDE SEQUENCE [LARGE SCALE GENOMIC DNA]</scope>
    <source>
        <strain evidence="1 2">LaAM-08-1</strain>
    </source>
</reference>
<feature type="non-terminal residue" evidence="1">
    <location>
        <position position="1"/>
    </location>
</feature>